<proteinExistence type="predicted"/>
<dbReference type="Proteomes" id="UP000182783">
    <property type="component" value="Unassembled WGS sequence"/>
</dbReference>
<keyword evidence="1" id="KW-0472">Membrane</keyword>
<keyword evidence="1" id="KW-1133">Transmembrane helix</keyword>
<evidence type="ECO:0000256" key="1">
    <source>
        <dbReference type="SAM" id="Phobius"/>
    </source>
</evidence>
<evidence type="ECO:0000313" key="2">
    <source>
        <dbReference type="EMBL" id="SDM67092.1"/>
    </source>
</evidence>
<reference evidence="2 3" key="1">
    <citation type="submission" date="2016-10" db="EMBL/GenBank/DDBJ databases">
        <authorList>
            <person name="de Groot N.N."/>
        </authorList>
    </citation>
    <scope>NUCLEOTIDE SEQUENCE [LARGE SCALE GENOMIC DNA]</scope>
    <source>
        <strain evidence="2 3">CGMCC 1.10239</strain>
    </source>
</reference>
<dbReference type="AlphaFoldDB" id="A0A1G9V4H6"/>
<feature type="transmembrane region" description="Helical" evidence="1">
    <location>
        <begin position="46"/>
        <end position="63"/>
    </location>
</feature>
<accession>A0A1G9V4H6</accession>
<dbReference type="EMBL" id="FNGM01000016">
    <property type="protein sequence ID" value="SDM67092.1"/>
    <property type="molecule type" value="Genomic_DNA"/>
</dbReference>
<protein>
    <submittedName>
        <fullName evidence="2">Uncharacterized protein</fullName>
    </submittedName>
</protein>
<keyword evidence="1" id="KW-0812">Transmembrane</keyword>
<sequence length="97" mass="11173">MPPPGKRRLIPGSTPGLRTEIPLIRKRKKLECPGTPYYSTKKPPQLYFSLEAAFLPYLLFFALHHLFRRVPRIVAEGGQHAVVLFYILHTDAFMQLL</sequence>
<evidence type="ECO:0000313" key="3">
    <source>
        <dbReference type="Proteomes" id="UP000182783"/>
    </source>
</evidence>
<organism evidence="2 3">
    <name type="scientific">Paenibacillus jilunlii</name>
    <dbReference type="NCBI Taxonomy" id="682956"/>
    <lineage>
        <taxon>Bacteria</taxon>
        <taxon>Bacillati</taxon>
        <taxon>Bacillota</taxon>
        <taxon>Bacilli</taxon>
        <taxon>Bacillales</taxon>
        <taxon>Paenibacillaceae</taxon>
        <taxon>Paenibacillus</taxon>
    </lineage>
</organism>
<name>A0A1G9V4H6_9BACL</name>
<gene>
    <name evidence="2" type="ORF">SAMN05216191_11631</name>
</gene>